<feature type="transmembrane region" description="Helical" evidence="2">
    <location>
        <begin position="281"/>
        <end position="299"/>
    </location>
</feature>
<feature type="transmembrane region" description="Helical" evidence="2">
    <location>
        <begin position="71"/>
        <end position="92"/>
    </location>
</feature>
<feature type="transmembrane region" description="Helical" evidence="2">
    <location>
        <begin position="167"/>
        <end position="186"/>
    </location>
</feature>
<dbReference type="Proteomes" id="UP000183947">
    <property type="component" value="Unassembled WGS sequence"/>
</dbReference>
<feature type="domain" description="CAAX prenyl protease 2/Lysostaphin resistance protein A-like" evidence="3">
    <location>
        <begin position="167"/>
        <end position="255"/>
    </location>
</feature>
<protein>
    <recommendedName>
        <fullName evidence="3">CAAX prenyl protease 2/Lysostaphin resistance protein A-like domain-containing protein</fullName>
    </recommendedName>
</protein>
<dbReference type="GO" id="GO:0080120">
    <property type="term" value="P:CAAX-box protein maturation"/>
    <property type="evidence" value="ECO:0007669"/>
    <property type="project" value="UniProtKB-ARBA"/>
</dbReference>
<dbReference type="PANTHER" id="PTHR43592">
    <property type="entry name" value="CAAX AMINO TERMINAL PROTEASE"/>
    <property type="match status" value="1"/>
</dbReference>
<dbReference type="GO" id="GO:0004175">
    <property type="term" value="F:endopeptidase activity"/>
    <property type="evidence" value="ECO:0007669"/>
    <property type="project" value="UniProtKB-ARBA"/>
</dbReference>
<feature type="transmembrane region" description="Helical" evidence="2">
    <location>
        <begin position="104"/>
        <end position="125"/>
    </location>
</feature>
<feature type="transmembrane region" description="Helical" evidence="2">
    <location>
        <begin position="206"/>
        <end position="236"/>
    </location>
</feature>
<dbReference type="EMBL" id="FRAS01000001">
    <property type="protein sequence ID" value="SHK12216.1"/>
    <property type="molecule type" value="Genomic_DNA"/>
</dbReference>
<sequence>MKGFVSSRLHPFANLLLLVGLLLLAMCVAGFVMAVLSNLFFGVGLLEIGNVTKDPSTNPQGWGVSMLSQGVLLFVGFGGAALALPLLTGYSWKEYFMPRRPIPAVWLLGAAGAVLVSVPFMSGLVEWNANAHFPGFLKGLEAEARELEERAQELTRYLTQFNSGTRFLVGLLVIAVVPAIAEELVFRGVVQRNLVQWFGSRHVGVWLAAAIFSAIHFQFFGFIPRFVLGLVLGYLYEWSGNILVPMAAHFTQNAFQLVLLYAQQRGAFSSFDPDSTQALPWWQQLISLILTGAALWLLYQRTLQHTTAQLPTEMHTLGRGGAAITKSTTPPPAGRTLSHDGVDISRD</sequence>
<keyword evidence="2" id="KW-1133">Transmembrane helix</keyword>
<name>A0A1M6PWF3_9BACT</name>
<feature type="region of interest" description="Disordered" evidence="1">
    <location>
        <begin position="321"/>
        <end position="347"/>
    </location>
</feature>
<dbReference type="InterPro" id="IPR003675">
    <property type="entry name" value="Rce1/LyrA-like_dom"/>
</dbReference>
<keyword evidence="2" id="KW-0472">Membrane</keyword>
<evidence type="ECO:0000259" key="3">
    <source>
        <dbReference type="Pfam" id="PF02517"/>
    </source>
</evidence>
<reference evidence="5" key="1">
    <citation type="submission" date="2016-11" db="EMBL/GenBank/DDBJ databases">
        <authorList>
            <person name="Varghese N."/>
            <person name="Submissions S."/>
        </authorList>
    </citation>
    <scope>NUCLEOTIDE SEQUENCE [LARGE SCALE GENOMIC DNA]</scope>
    <source>
        <strain evidence="5">DSM 18569</strain>
    </source>
</reference>
<keyword evidence="5" id="KW-1185">Reference proteome</keyword>
<dbReference type="PANTHER" id="PTHR43592:SF15">
    <property type="entry name" value="CAAX AMINO TERMINAL PROTEASE FAMILY PROTEIN"/>
    <property type="match status" value="1"/>
</dbReference>
<dbReference type="Pfam" id="PF02517">
    <property type="entry name" value="Rce1-like"/>
    <property type="match status" value="1"/>
</dbReference>
<gene>
    <name evidence="4" type="ORF">SAMN02746009_00367</name>
</gene>
<evidence type="ECO:0000313" key="4">
    <source>
        <dbReference type="EMBL" id="SHK12216.1"/>
    </source>
</evidence>
<dbReference type="AlphaFoldDB" id="A0A1M6PWF3"/>
<evidence type="ECO:0000313" key="5">
    <source>
        <dbReference type="Proteomes" id="UP000183947"/>
    </source>
</evidence>
<accession>A0A1M6PWF3</accession>
<feature type="compositionally biased region" description="Basic and acidic residues" evidence="1">
    <location>
        <begin position="337"/>
        <end position="347"/>
    </location>
</feature>
<evidence type="ECO:0000256" key="1">
    <source>
        <dbReference type="SAM" id="MobiDB-lite"/>
    </source>
</evidence>
<evidence type="ECO:0000256" key="2">
    <source>
        <dbReference type="SAM" id="Phobius"/>
    </source>
</evidence>
<dbReference type="STRING" id="1121959.SAMN02746009_00367"/>
<feature type="transmembrane region" description="Helical" evidence="2">
    <location>
        <begin position="12"/>
        <end position="36"/>
    </location>
</feature>
<dbReference type="RefSeq" id="WP_073280978.1">
    <property type="nucleotide sequence ID" value="NZ_FRAS01000001.1"/>
</dbReference>
<keyword evidence="2" id="KW-0812">Transmembrane</keyword>
<organism evidence="4 5">
    <name type="scientific">Hymenobacter psychrotolerans DSM 18569</name>
    <dbReference type="NCBI Taxonomy" id="1121959"/>
    <lineage>
        <taxon>Bacteria</taxon>
        <taxon>Pseudomonadati</taxon>
        <taxon>Bacteroidota</taxon>
        <taxon>Cytophagia</taxon>
        <taxon>Cytophagales</taxon>
        <taxon>Hymenobacteraceae</taxon>
        <taxon>Hymenobacter</taxon>
    </lineage>
</organism>
<proteinExistence type="predicted"/>